<evidence type="ECO:0000256" key="5">
    <source>
        <dbReference type="ARBA" id="ARBA00022737"/>
    </source>
</evidence>
<dbReference type="InterPro" id="IPR013210">
    <property type="entry name" value="LRR_N_plant-typ"/>
</dbReference>
<evidence type="ECO:0000256" key="8">
    <source>
        <dbReference type="ARBA" id="ARBA00023180"/>
    </source>
</evidence>
<evidence type="ECO:0000256" key="9">
    <source>
        <dbReference type="SAM" id="Phobius"/>
    </source>
</evidence>
<dbReference type="SUPFAM" id="SSF52058">
    <property type="entry name" value="L domain-like"/>
    <property type="match status" value="1"/>
</dbReference>
<feature type="domain" description="Protein kinase" evidence="10">
    <location>
        <begin position="397"/>
        <end position="653"/>
    </location>
</feature>
<dbReference type="Pfam" id="PF00560">
    <property type="entry name" value="LRR_1"/>
    <property type="match status" value="1"/>
</dbReference>
<feature type="transmembrane region" description="Helical" evidence="9">
    <location>
        <begin position="307"/>
        <end position="326"/>
    </location>
</feature>
<dbReference type="Pfam" id="PF08263">
    <property type="entry name" value="LRRNT_2"/>
    <property type="match status" value="1"/>
</dbReference>
<dbReference type="GO" id="GO:0016020">
    <property type="term" value="C:membrane"/>
    <property type="evidence" value="ECO:0007669"/>
    <property type="project" value="UniProtKB-SubCell"/>
</dbReference>
<sequence length="665" mass="73398">MAKADSMTFIDHEAPEVLLIFSYENDMTINSFEAAGTLFSIFSWGQMVHFLGPAVTIVPKEDKFHCEFSRSALEGVKASLIKFLAKLNGTNAQPDPSFGWNNATDPCQGGWKGVICDTQTNSSVRRIYLNQSSLSGVFDAASLCNVPPLASSLVHIKLDQNNIGGQLPAEIVNCKNLNRLLIRHNQFSGNLPDSLAMLNNLKRLDISYNSFSGSMPNMSRISGLSTFLAQYNKLTGEIPNFDLTNFEMFNVSFNDFTGAIPVKTGRFDQSSFMGNPGLCGPLLNRVCSLSSDDNIASHKDGVSKDDILMYSGYGLVGFVFLGLIIYKVGKRNKKNEKGDSINQVSSVDDGMEKPGEVSADYKIAASRSAENSATVSTSLIVLTSPVVNGFSFEDLLRAPAELIERGKHGSLYRVICENGLILAVKRIKGWAISSNEFKQRMQKIYQVTHPNVLSPLAFYCSKQEKLLVYEYQQYGSLHKFLHGTQTGQAFEWISRLNVAARIAEALAFMHQELRGDGIAHGNLKSSNVLFNKNMEPCISEYGLMVVDNNQDSSSSSSFSSPNAFKEDVYGFGVILLELLTGKLVQTNGIDLTTWVHSVVREEWTVEVFDKILISEGASEERMVNLLQVAIKCVHRSPENRPAMNQVAVMINTIKEEEDKSVTFEG</sequence>
<accession>B9RUC2</accession>
<dbReference type="Pfam" id="PF07714">
    <property type="entry name" value="PK_Tyr_Ser-Thr"/>
    <property type="match status" value="1"/>
</dbReference>
<evidence type="ECO:0000256" key="3">
    <source>
        <dbReference type="ARBA" id="ARBA00022692"/>
    </source>
</evidence>
<dbReference type="InParanoid" id="B9RUC2"/>
<dbReference type="PANTHER" id="PTHR48007:SF79">
    <property type="entry name" value="(WILD MALAYSIAN BANANA) HYPOTHETICAL PROTEIN"/>
    <property type="match status" value="1"/>
</dbReference>
<keyword evidence="2" id="KW-0433">Leucine-rich repeat</keyword>
<keyword evidence="4" id="KW-0732">Signal</keyword>
<evidence type="ECO:0000313" key="12">
    <source>
        <dbReference type="Proteomes" id="UP000008311"/>
    </source>
</evidence>
<dbReference type="eggNOG" id="ENOG502QWBN">
    <property type="taxonomic scope" value="Eukaryota"/>
</dbReference>
<evidence type="ECO:0000256" key="1">
    <source>
        <dbReference type="ARBA" id="ARBA00004370"/>
    </source>
</evidence>
<evidence type="ECO:0000256" key="4">
    <source>
        <dbReference type="ARBA" id="ARBA00022729"/>
    </source>
</evidence>
<dbReference type="InterPro" id="IPR001245">
    <property type="entry name" value="Ser-Thr/Tyr_kinase_cat_dom"/>
</dbReference>
<keyword evidence="6 9" id="KW-1133">Transmembrane helix</keyword>
<dbReference type="InterPro" id="IPR032675">
    <property type="entry name" value="LRR_dom_sf"/>
</dbReference>
<evidence type="ECO:0000256" key="7">
    <source>
        <dbReference type="ARBA" id="ARBA00023136"/>
    </source>
</evidence>
<evidence type="ECO:0000256" key="2">
    <source>
        <dbReference type="ARBA" id="ARBA00022614"/>
    </source>
</evidence>
<dbReference type="Proteomes" id="UP000008311">
    <property type="component" value="Unassembled WGS sequence"/>
</dbReference>
<dbReference type="Gene3D" id="1.10.510.10">
    <property type="entry name" value="Transferase(Phosphotransferase) domain 1"/>
    <property type="match status" value="1"/>
</dbReference>
<keyword evidence="5" id="KW-0677">Repeat</keyword>
<evidence type="ECO:0000256" key="6">
    <source>
        <dbReference type="ARBA" id="ARBA00022989"/>
    </source>
</evidence>
<keyword evidence="11" id="KW-0808">Transferase</keyword>
<keyword evidence="8" id="KW-0325">Glycoprotein</keyword>
<gene>
    <name evidence="11" type="ORF">RCOM_0851750</name>
</gene>
<dbReference type="InterPro" id="IPR001611">
    <property type="entry name" value="Leu-rich_rpt"/>
</dbReference>
<proteinExistence type="predicted"/>
<evidence type="ECO:0000259" key="10">
    <source>
        <dbReference type="PROSITE" id="PS50011"/>
    </source>
</evidence>
<dbReference type="Gene3D" id="3.30.200.20">
    <property type="entry name" value="Phosphorylase Kinase, domain 1"/>
    <property type="match status" value="1"/>
</dbReference>
<dbReference type="EMBL" id="EQ973817">
    <property type="protein sequence ID" value="EEF44909.1"/>
    <property type="molecule type" value="Genomic_DNA"/>
</dbReference>
<dbReference type="AlphaFoldDB" id="B9RUC2"/>
<dbReference type="GO" id="GO:0005524">
    <property type="term" value="F:ATP binding"/>
    <property type="evidence" value="ECO:0007669"/>
    <property type="project" value="InterPro"/>
</dbReference>
<dbReference type="PROSITE" id="PS50011">
    <property type="entry name" value="PROTEIN_KINASE_DOM"/>
    <property type="match status" value="1"/>
</dbReference>
<dbReference type="Gene3D" id="3.80.10.10">
    <property type="entry name" value="Ribonuclease Inhibitor"/>
    <property type="match status" value="2"/>
</dbReference>
<protein>
    <submittedName>
        <fullName evidence="11">Serine-threonine protein kinase, plant-type, putative</fullName>
    </submittedName>
</protein>
<keyword evidence="3 9" id="KW-0812">Transmembrane</keyword>
<keyword evidence="11" id="KW-0418">Kinase</keyword>
<organism evidence="11 12">
    <name type="scientific">Ricinus communis</name>
    <name type="common">Castor bean</name>
    <dbReference type="NCBI Taxonomy" id="3988"/>
    <lineage>
        <taxon>Eukaryota</taxon>
        <taxon>Viridiplantae</taxon>
        <taxon>Streptophyta</taxon>
        <taxon>Embryophyta</taxon>
        <taxon>Tracheophyta</taxon>
        <taxon>Spermatophyta</taxon>
        <taxon>Magnoliopsida</taxon>
        <taxon>eudicotyledons</taxon>
        <taxon>Gunneridae</taxon>
        <taxon>Pentapetalae</taxon>
        <taxon>rosids</taxon>
        <taxon>fabids</taxon>
        <taxon>Malpighiales</taxon>
        <taxon>Euphorbiaceae</taxon>
        <taxon>Acalyphoideae</taxon>
        <taxon>Acalypheae</taxon>
        <taxon>Ricinus</taxon>
    </lineage>
</organism>
<dbReference type="GO" id="GO:0004672">
    <property type="term" value="F:protein kinase activity"/>
    <property type="evidence" value="ECO:0007669"/>
    <property type="project" value="InterPro"/>
</dbReference>
<dbReference type="PANTHER" id="PTHR48007">
    <property type="entry name" value="LEUCINE-RICH REPEAT RECEPTOR-LIKE PROTEIN KINASE PXC1"/>
    <property type="match status" value="1"/>
</dbReference>
<dbReference type="FunFam" id="3.80.10.10:FF:000041">
    <property type="entry name" value="LRR receptor-like serine/threonine-protein kinase ERECTA"/>
    <property type="match status" value="1"/>
</dbReference>
<keyword evidence="12" id="KW-1185">Reference proteome</keyword>
<dbReference type="InterPro" id="IPR011009">
    <property type="entry name" value="Kinase-like_dom_sf"/>
</dbReference>
<keyword evidence="7 9" id="KW-0472">Membrane</keyword>
<comment type="subcellular location">
    <subcellularLocation>
        <location evidence="1">Membrane</location>
    </subcellularLocation>
</comment>
<dbReference type="SUPFAM" id="SSF56112">
    <property type="entry name" value="Protein kinase-like (PK-like)"/>
    <property type="match status" value="1"/>
</dbReference>
<name>B9RUC2_RICCO</name>
<evidence type="ECO:0000313" key="11">
    <source>
        <dbReference type="EMBL" id="EEF44909.1"/>
    </source>
</evidence>
<dbReference type="InterPro" id="IPR046959">
    <property type="entry name" value="PRK1-6/SRF4-like"/>
</dbReference>
<reference evidence="12" key="1">
    <citation type="journal article" date="2010" name="Nat. Biotechnol.">
        <title>Draft genome sequence of the oilseed species Ricinus communis.</title>
        <authorList>
            <person name="Chan A.P."/>
            <person name="Crabtree J."/>
            <person name="Zhao Q."/>
            <person name="Lorenzi H."/>
            <person name="Orvis J."/>
            <person name="Puiu D."/>
            <person name="Melake-Berhan A."/>
            <person name="Jones K.M."/>
            <person name="Redman J."/>
            <person name="Chen G."/>
            <person name="Cahoon E.B."/>
            <person name="Gedil M."/>
            <person name="Stanke M."/>
            <person name="Haas B.J."/>
            <person name="Wortman J.R."/>
            <person name="Fraser-Liggett C.M."/>
            <person name="Ravel J."/>
            <person name="Rabinowicz P.D."/>
        </authorList>
    </citation>
    <scope>NUCLEOTIDE SEQUENCE [LARGE SCALE GENOMIC DNA]</scope>
    <source>
        <strain evidence="12">cv. Hale</strain>
    </source>
</reference>
<dbReference type="InterPro" id="IPR000719">
    <property type="entry name" value="Prot_kinase_dom"/>
</dbReference>